<gene>
    <name evidence="13" type="ORF">LM010_03120</name>
</gene>
<organism evidence="13 14">
    <name type="scientific">Lacticaseibacillus manihotivorans</name>
    <dbReference type="NCBI Taxonomy" id="88233"/>
    <lineage>
        <taxon>Bacteria</taxon>
        <taxon>Bacillati</taxon>
        <taxon>Bacillota</taxon>
        <taxon>Bacilli</taxon>
        <taxon>Lactobacillales</taxon>
        <taxon>Lactobacillaceae</taxon>
        <taxon>Lacticaseibacillus</taxon>
    </lineage>
</organism>
<dbReference type="Proteomes" id="UP000388452">
    <property type="component" value="Chromosome"/>
</dbReference>
<dbReference type="Pfam" id="PF04023">
    <property type="entry name" value="FeoA"/>
    <property type="match status" value="1"/>
</dbReference>
<dbReference type="GO" id="GO:0046983">
    <property type="term" value="F:protein dimerization activity"/>
    <property type="evidence" value="ECO:0007669"/>
    <property type="project" value="InterPro"/>
</dbReference>
<dbReference type="AlphaFoldDB" id="A0A5P8JP17"/>
<dbReference type="GO" id="GO:0046914">
    <property type="term" value="F:transition metal ion binding"/>
    <property type="evidence" value="ECO:0007669"/>
    <property type="project" value="InterPro"/>
</dbReference>
<dbReference type="Pfam" id="PF02742">
    <property type="entry name" value="Fe_dep_repr_C"/>
    <property type="match status" value="1"/>
</dbReference>
<dbReference type="Gene3D" id="1.10.60.10">
    <property type="entry name" value="Iron dependent repressor, metal binding and dimerisation domain"/>
    <property type="match status" value="1"/>
</dbReference>
<evidence type="ECO:0000256" key="10">
    <source>
        <dbReference type="ARBA" id="ARBA00023211"/>
    </source>
</evidence>
<evidence type="ECO:0000256" key="11">
    <source>
        <dbReference type="ARBA" id="ARBA00032593"/>
    </source>
</evidence>
<dbReference type="GO" id="GO:0003700">
    <property type="term" value="F:DNA-binding transcription factor activity"/>
    <property type="evidence" value="ECO:0007669"/>
    <property type="project" value="InterPro"/>
</dbReference>
<proteinExistence type="inferred from homology"/>
<dbReference type="Gene3D" id="1.10.10.10">
    <property type="entry name" value="Winged helix-like DNA-binding domain superfamily/Winged helix DNA-binding domain"/>
    <property type="match status" value="1"/>
</dbReference>
<evidence type="ECO:0000256" key="4">
    <source>
        <dbReference type="ARBA" id="ARBA00022490"/>
    </source>
</evidence>
<name>A0A5P8JP17_9LACO</name>
<reference evidence="13 14" key="1">
    <citation type="submission" date="2019-10" db="EMBL/GenBank/DDBJ databases">
        <title>Genome sequencing of Lactobacillus manihotivorans.</title>
        <authorList>
            <person name="Kim K."/>
        </authorList>
    </citation>
    <scope>NUCLEOTIDE SEQUENCE [LARGE SCALE GENOMIC DNA]</scope>
    <source>
        <strain evidence="13 14">LM010</strain>
    </source>
</reference>
<dbReference type="PANTHER" id="PTHR33238">
    <property type="entry name" value="IRON (METAL) DEPENDENT REPRESSOR, DTXR FAMILY"/>
    <property type="match status" value="1"/>
</dbReference>
<comment type="subcellular location">
    <subcellularLocation>
        <location evidence="1">Cytoplasm</location>
    </subcellularLocation>
</comment>
<feature type="domain" description="HTH dtxR-type" evidence="12">
    <location>
        <begin position="1"/>
        <end position="62"/>
    </location>
</feature>
<comment type="subunit">
    <text evidence="3">Homodimer.</text>
</comment>
<keyword evidence="7" id="KW-0238">DNA-binding</keyword>
<dbReference type="Pfam" id="PF01325">
    <property type="entry name" value="Fe_dep_repress"/>
    <property type="match status" value="1"/>
</dbReference>
<dbReference type="InterPro" id="IPR022689">
    <property type="entry name" value="Iron_dep_repressor"/>
</dbReference>
<dbReference type="GO" id="GO:0005737">
    <property type="term" value="C:cytoplasm"/>
    <property type="evidence" value="ECO:0007669"/>
    <property type="project" value="UniProtKB-SubCell"/>
</dbReference>
<evidence type="ECO:0000256" key="7">
    <source>
        <dbReference type="ARBA" id="ARBA00023125"/>
    </source>
</evidence>
<dbReference type="PANTHER" id="PTHR33238:SF11">
    <property type="entry name" value="TRANSCRIPTIONAL REGULATOR MNTR"/>
    <property type="match status" value="1"/>
</dbReference>
<evidence type="ECO:0000259" key="12">
    <source>
        <dbReference type="PROSITE" id="PS50944"/>
    </source>
</evidence>
<dbReference type="PROSITE" id="PS50944">
    <property type="entry name" value="HTH_DTXR"/>
    <property type="match status" value="1"/>
</dbReference>
<dbReference type="InterPro" id="IPR007167">
    <property type="entry name" value="Fe-transptr_FeoA-like"/>
</dbReference>
<dbReference type="InterPro" id="IPR036421">
    <property type="entry name" value="Fe_dep_repressor_sf"/>
</dbReference>
<dbReference type="InterPro" id="IPR036390">
    <property type="entry name" value="WH_DNA-bd_sf"/>
</dbReference>
<dbReference type="RefSeq" id="WP_054714259.1">
    <property type="nucleotide sequence ID" value="NZ_CP045068.1"/>
</dbReference>
<evidence type="ECO:0000256" key="1">
    <source>
        <dbReference type="ARBA" id="ARBA00004496"/>
    </source>
</evidence>
<evidence type="ECO:0000256" key="6">
    <source>
        <dbReference type="ARBA" id="ARBA00023015"/>
    </source>
</evidence>
<keyword evidence="10" id="KW-0464">Manganese</keyword>
<keyword evidence="8" id="KW-0010">Activator</keyword>
<dbReference type="GO" id="GO:0003677">
    <property type="term" value="F:DNA binding"/>
    <property type="evidence" value="ECO:0007669"/>
    <property type="project" value="UniProtKB-KW"/>
</dbReference>
<evidence type="ECO:0000256" key="3">
    <source>
        <dbReference type="ARBA" id="ARBA00011738"/>
    </source>
</evidence>
<dbReference type="SUPFAM" id="SSF46785">
    <property type="entry name" value="Winged helix' DNA-binding domain"/>
    <property type="match status" value="1"/>
</dbReference>
<comment type="similarity">
    <text evidence="2">Belongs to the DtxR/MntR family.</text>
</comment>
<evidence type="ECO:0000256" key="5">
    <source>
        <dbReference type="ARBA" id="ARBA00022491"/>
    </source>
</evidence>
<keyword evidence="5" id="KW-0678">Repressor</keyword>
<keyword evidence="6" id="KW-0805">Transcription regulation</keyword>
<dbReference type="Gene3D" id="2.30.30.90">
    <property type="match status" value="1"/>
</dbReference>
<accession>A0A5P8JP17</accession>
<dbReference type="EMBL" id="CP045068">
    <property type="protein sequence ID" value="QFQ90480.1"/>
    <property type="molecule type" value="Genomic_DNA"/>
</dbReference>
<dbReference type="InterPro" id="IPR036388">
    <property type="entry name" value="WH-like_DNA-bd_sf"/>
</dbReference>
<dbReference type="InterPro" id="IPR050536">
    <property type="entry name" value="DtxR_MntR_Metal-Reg"/>
</dbReference>
<dbReference type="SMART" id="SM00899">
    <property type="entry name" value="FeoA"/>
    <property type="match status" value="1"/>
</dbReference>
<sequence length="218" mass="24568">MTPNKEDYLKMIFELGGDTQLISNKQIVIGLDVSAASVSEMITKLVEQHYVTHTPYQGIKLTATGQKRAALLVRNHRLWEVFLVESLHYPVDSIHQEAERLEHATTQDMADRLAEMLGHPQYCPHGGVIPDADGHYFDQSRKPLSNVKVGEKGHIERVVDEVVVLDYIRDIDLQIEDHFTVVGVSDSTITLHLTRTDKDLAVDRVRAAHIFIDPAIVD</sequence>
<evidence type="ECO:0000256" key="8">
    <source>
        <dbReference type="ARBA" id="ARBA00023159"/>
    </source>
</evidence>
<dbReference type="InterPro" id="IPR038157">
    <property type="entry name" value="FeoA_core_dom"/>
</dbReference>
<keyword evidence="9" id="KW-0804">Transcription</keyword>
<dbReference type="SMART" id="SM00529">
    <property type="entry name" value="HTH_DTXR"/>
    <property type="match status" value="1"/>
</dbReference>
<evidence type="ECO:0000313" key="14">
    <source>
        <dbReference type="Proteomes" id="UP000388452"/>
    </source>
</evidence>
<dbReference type="InterPro" id="IPR022687">
    <property type="entry name" value="HTH_DTXR"/>
</dbReference>
<evidence type="ECO:0000256" key="9">
    <source>
        <dbReference type="ARBA" id="ARBA00023163"/>
    </source>
</evidence>
<dbReference type="InterPro" id="IPR001367">
    <property type="entry name" value="Fe_dep_repressor"/>
</dbReference>
<protein>
    <recommendedName>
        <fullName evidence="11">Manganese transport regulator</fullName>
    </recommendedName>
</protein>
<keyword evidence="4" id="KW-0963">Cytoplasm</keyword>
<evidence type="ECO:0000313" key="13">
    <source>
        <dbReference type="EMBL" id="QFQ90480.1"/>
    </source>
</evidence>
<evidence type="ECO:0000256" key="2">
    <source>
        <dbReference type="ARBA" id="ARBA00007871"/>
    </source>
</evidence>
<dbReference type="SUPFAM" id="SSF47979">
    <property type="entry name" value="Iron-dependent repressor protein, dimerization domain"/>
    <property type="match status" value="1"/>
</dbReference>